<dbReference type="Gene3D" id="3.40.5.50">
    <property type="match status" value="1"/>
</dbReference>
<organism evidence="2">
    <name type="scientific">marine sediment metagenome</name>
    <dbReference type="NCBI Taxonomy" id="412755"/>
    <lineage>
        <taxon>unclassified sequences</taxon>
        <taxon>metagenomes</taxon>
        <taxon>ecological metagenomes</taxon>
    </lineage>
</organism>
<protein>
    <recommendedName>
        <fullName evidence="1">Gins51 C-terminal domain-containing protein</fullName>
    </recommendedName>
</protein>
<dbReference type="AlphaFoldDB" id="X1BRV8"/>
<accession>X1BRV8</accession>
<dbReference type="Pfam" id="PF22090">
    <property type="entry name" value="Gins51_C"/>
    <property type="match status" value="1"/>
</dbReference>
<proteinExistence type="predicted"/>
<feature type="non-terminal residue" evidence="2">
    <location>
        <position position="1"/>
    </location>
</feature>
<dbReference type="InterPro" id="IPR054314">
    <property type="entry name" value="Gins51_C"/>
</dbReference>
<sequence>IKKFELENKQKVKLQLLNSYKENLNFLFTDFLKIRELKLLNAALTLQGIDFNDVIDAERLFYQNLISSIKGFKKLKKISLYDDNESLELEEIFEKENVIVESTPVEKVKDDEKMIVPIDDISEKSITIQTKQLVQYKYTLIRFTSPSPPLVGIDGFNYGPFQEDDIANLPYKNARILIYEKFAEKIDII</sequence>
<gene>
    <name evidence="2" type="ORF">S01H4_34717</name>
</gene>
<reference evidence="2" key="1">
    <citation type="journal article" date="2014" name="Front. Microbiol.">
        <title>High frequency of phylogenetically diverse reductive dehalogenase-homologous genes in deep subseafloor sedimentary metagenomes.</title>
        <authorList>
            <person name="Kawai M."/>
            <person name="Futagami T."/>
            <person name="Toyoda A."/>
            <person name="Takaki Y."/>
            <person name="Nishi S."/>
            <person name="Hori S."/>
            <person name="Arai W."/>
            <person name="Tsubouchi T."/>
            <person name="Morono Y."/>
            <person name="Uchiyama I."/>
            <person name="Ito T."/>
            <person name="Fujiyama A."/>
            <person name="Inagaki F."/>
            <person name="Takami H."/>
        </authorList>
    </citation>
    <scope>NUCLEOTIDE SEQUENCE</scope>
    <source>
        <strain evidence="2">Expedition CK06-06</strain>
    </source>
</reference>
<comment type="caution">
    <text evidence="2">The sequence shown here is derived from an EMBL/GenBank/DDBJ whole genome shotgun (WGS) entry which is preliminary data.</text>
</comment>
<name>X1BRV8_9ZZZZ</name>
<dbReference type="EMBL" id="BART01018386">
    <property type="protein sequence ID" value="GAG74891.1"/>
    <property type="molecule type" value="Genomic_DNA"/>
</dbReference>
<evidence type="ECO:0000313" key="2">
    <source>
        <dbReference type="EMBL" id="GAG74891.1"/>
    </source>
</evidence>
<feature type="domain" description="Gins51 C-terminal" evidence="1">
    <location>
        <begin position="140"/>
        <end position="186"/>
    </location>
</feature>
<evidence type="ECO:0000259" key="1">
    <source>
        <dbReference type="Pfam" id="PF22090"/>
    </source>
</evidence>